<accession>A0ABQ3G3V9</accession>
<organism evidence="2 3">
    <name type="scientific">Pseudorhodoferax aquiterrae</name>
    <dbReference type="NCBI Taxonomy" id="747304"/>
    <lineage>
        <taxon>Bacteria</taxon>
        <taxon>Pseudomonadati</taxon>
        <taxon>Pseudomonadota</taxon>
        <taxon>Betaproteobacteria</taxon>
        <taxon>Burkholderiales</taxon>
        <taxon>Comamonadaceae</taxon>
    </lineage>
</organism>
<gene>
    <name evidence="2" type="ORF">GCM10007320_35000</name>
</gene>
<feature type="compositionally biased region" description="Basic and acidic residues" evidence="1">
    <location>
        <begin position="40"/>
        <end position="53"/>
    </location>
</feature>
<proteinExistence type="predicted"/>
<dbReference type="EMBL" id="BMYK01000010">
    <property type="protein sequence ID" value="GHC88126.1"/>
    <property type="molecule type" value="Genomic_DNA"/>
</dbReference>
<feature type="region of interest" description="Disordered" evidence="1">
    <location>
        <begin position="38"/>
        <end position="63"/>
    </location>
</feature>
<name>A0ABQ3G3V9_9BURK</name>
<evidence type="ECO:0000313" key="3">
    <source>
        <dbReference type="Proteomes" id="UP000626210"/>
    </source>
</evidence>
<keyword evidence="3" id="KW-1185">Reference proteome</keyword>
<protein>
    <submittedName>
        <fullName evidence="2">Uncharacterized protein</fullName>
    </submittedName>
</protein>
<reference evidence="3" key="1">
    <citation type="journal article" date="2019" name="Int. J. Syst. Evol. Microbiol.">
        <title>The Global Catalogue of Microorganisms (GCM) 10K type strain sequencing project: providing services to taxonomists for standard genome sequencing and annotation.</title>
        <authorList>
            <consortium name="The Broad Institute Genomics Platform"/>
            <consortium name="The Broad Institute Genome Sequencing Center for Infectious Disease"/>
            <person name="Wu L."/>
            <person name="Ma J."/>
        </authorList>
    </citation>
    <scope>NUCLEOTIDE SEQUENCE [LARGE SCALE GENOMIC DNA]</scope>
    <source>
        <strain evidence="3">KCTC 23314</strain>
    </source>
</reference>
<dbReference type="Proteomes" id="UP000626210">
    <property type="component" value="Unassembled WGS sequence"/>
</dbReference>
<evidence type="ECO:0000313" key="2">
    <source>
        <dbReference type="EMBL" id="GHC88126.1"/>
    </source>
</evidence>
<evidence type="ECO:0000256" key="1">
    <source>
        <dbReference type="SAM" id="MobiDB-lite"/>
    </source>
</evidence>
<dbReference type="RefSeq" id="WP_189688218.1">
    <property type="nucleotide sequence ID" value="NZ_BMYK01000010.1"/>
</dbReference>
<sequence>MAEDVISRRSAAQRNSVAFQYMREQVAREMDMLYALLQRDPPKRSERTQPEARRSRKKVRAQP</sequence>
<feature type="compositionally biased region" description="Basic residues" evidence="1">
    <location>
        <begin position="54"/>
        <end position="63"/>
    </location>
</feature>
<comment type="caution">
    <text evidence="2">The sequence shown here is derived from an EMBL/GenBank/DDBJ whole genome shotgun (WGS) entry which is preliminary data.</text>
</comment>